<keyword evidence="2" id="KW-1185">Reference proteome</keyword>
<comment type="caution">
    <text evidence="1">The sequence shown here is derived from an EMBL/GenBank/DDBJ whole genome shotgun (WGS) entry which is preliminary data.</text>
</comment>
<gene>
    <name evidence="1" type="ORF">TNIN_322811</name>
</gene>
<dbReference type="Proteomes" id="UP000886998">
    <property type="component" value="Unassembled WGS sequence"/>
</dbReference>
<organism evidence="1 2">
    <name type="scientific">Trichonephila inaurata madagascariensis</name>
    <dbReference type="NCBI Taxonomy" id="2747483"/>
    <lineage>
        <taxon>Eukaryota</taxon>
        <taxon>Metazoa</taxon>
        <taxon>Ecdysozoa</taxon>
        <taxon>Arthropoda</taxon>
        <taxon>Chelicerata</taxon>
        <taxon>Arachnida</taxon>
        <taxon>Araneae</taxon>
        <taxon>Araneomorphae</taxon>
        <taxon>Entelegynae</taxon>
        <taxon>Araneoidea</taxon>
        <taxon>Nephilidae</taxon>
        <taxon>Trichonephila</taxon>
        <taxon>Trichonephila inaurata</taxon>
    </lineage>
</organism>
<dbReference type="AlphaFoldDB" id="A0A8X6MIT1"/>
<name>A0A8X6MIT1_9ARAC</name>
<protein>
    <submittedName>
        <fullName evidence="1">Uncharacterized protein</fullName>
    </submittedName>
</protein>
<proteinExistence type="predicted"/>
<accession>A0A8X6MIT1</accession>
<evidence type="ECO:0000313" key="2">
    <source>
        <dbReference type="Proteomes" id="UP000886998"/>
    </source>
</evidence>
<evidence type="ECO:0000313" key="1">
    <source>
        <dbReference type="EMBL" id="GFS62009.1"/>
    </source>
</evidence>
<sequence>MTLKTSDKKELCHYRCLTRYLLLESLIPTPIPEEIKDKLEDMIKPAYFEIDVAQSLSVYLFYDEFQKILGERAEMFDSLEIECAQFLLSRCARLCDEHELSHFNFLLVAAFLREAVFHFFLEYKCYRILYIGEFCFDVLYNRLFWKVFESRKVYEKLELFCQEFSKHFTADTTQVEFRNSIFGKYCIHFFEERLNDFNDSFSLTESEVELFEKFYSMKSNVKHEERLLLRETENAQDAYFDAREFYPSDCETCGSKCFDYLNYVNSW</sequence>
<dbReference type="OrthoDB" id="6429421at2759"/>
<dbReference type="EMBL" id="BMAV01027752">
    <property type="protein sequence ID" value="GFS62009.1"/>
    <property type="molecule type" value="Genomic_DNA"/>
</dbReference>
<reference evidence="1" key="1">
    <citation type="submission" date="2020-08" db="EMBL/GenBank/DDBJ databases">
        <title>Multicomponent nature underlies the extraordinary mechanical properties of spider dragline silk.</title>
        <authorList>
            <person name="Kono N."/>
            <person name="Nakamura H."/>
            <person name="Mori M."/>
            <person name="Yoshida Y."/>
            <person name="Ohtoshi R."/>
            <person name="Malay A.D."/>
            <person name="Moran D.A.P."/>
            <person name="Tomita M."/>
            <person name="Numata K."/>
            <person name="Arakawa K."/>
        </authorList>
    </citation>
    <scope>NUCLEOTIDE SEQUENCE</scope>
</reference>